<name>A0ACC3YV84_COLTU</name>
<dbReference type="EMBL" id="VUJX02000005">
    <property type="protein sequence ID" value="KAL0935858.1"/>
    <property type="molecule type" value="Genomic_DNA"/>
</dbReference>
<keyword evidence="2" id="KW-1185">Reference proteome</keyword>
<reference evidence="1 2" key="1">
    <citation type="journal article" date="2020" name="Phytopathology">
        <title>Genome Sequence Resources of Colletotrichum truncatum, C. plurivorum, C. musicola, and C. sojae: Four Species Pathogenic to Soybean (Glycine max).</title>
        <authorList>
            <person name="Rogerio F."/>
            <person name="Boufleur T.R."/>
            <person name="Ciampi-Guillardi M."/>
            <person name="Sukno S.A."/>
            <person name="Thon M.R."/>
            <person name="Massola Junior N.S."/>
            <person name="Baroncelli R."/>
        </authorList>
    </citation>
    <scope>NUCLEOTIDE SEQUENCE [LARGE SCALE GENOMIC DNA]</scope>
    <source>
        <strain evidence="1 2">CMES1059</strain>
    </source>
</reference>
<organism evidence="1 2">
    <name type="scientific">Colletotrichum truncatum</name>
    <name type="common">Anthracnose fungus</name>
    <name type="synonym">Colletotrichum capsici</name>
    <dbReference type="NCBI Taxonomy" id="5467"/>
    <lineage>
        <taxon>Eukaryota</taxon>
        <taxon>Fungi</taxon>
        <taxon>Dikarya</taxon>
        <taxon>Ascomycota</taxon>
        <taxon>Pezizomycotina</taxon>
        <taxon>Sordariomycetes</taxon>
        <taxon>Hypocreomycetidae</taxon>
        <taxon>Glomerellales</taxon>
        <taxon>Glomerellaceae</taxon>
        <taxon>Colletotrichum</taxon>
        <taxon>Colletotrichum truncatum species complex</taxon>
    </lineage>
</organism>
<sequence>MASHEQNMPFIKNLASSDRKLRTQALTSLQTFLGSHRSITRIDALKLWKGLFYAMWMCDRPIPQQNLATELAGLTSCLKNDDVATWLAAFWETMSKQWTDIDVLRMEKFLLLVRRTFASGLQWVRDGKYAEGRADALAGVLADWPFEVEGDLRKVPIGLRLHGVDIWVDELARTEIIKEGAGEDAVAFARKISKLVEPLKRSPVKTVRVKAAEALEDDRLPWVEAKPVEEADGMDESDGGDDDDEWGGIADK</sequence>
<comment type="caution">
    <text evidence="1">The sequence shown here is derived from an EMBL/GenBank/DDBJ whole genome shotgun (WGS) entry which is preliminary data.</text>
</comment>
<proteinExistence type="predicted"/>
<accession>A0ACC3YV84</accession>
<dbReference type="Proteomes" id="UP000805649">
    <property type="component" value="Unassembled WGS sequence"/>
</dbReference>
<evidence type="ECO:0000313" key="1">
    <source>
        <dbReference type="EMBL" id="KAL0935858.1"/>
    </source>
</evidence>
<protein>
    <submittedName>
        <fullName evidence="1">Nucleolar protein,Nop52</fullName>
    </submittedName>
</protein>
<gene>
    <name evidence="1" type="ORF">CTRU02_208072</name>
</gene>
<evidence type="ECO:0000313" key="2">
    <source>
        <dbReference type="Proteomes" id="UP000805649"/>
    </source>
</evidence>